<dbReference type="Proteomes" id="UP000055024">
    <property type="component" value="Unassembled WGS sequence"/>
</dbReference>
<protein>
    <submittedName>
        <fullName evidence="1">Uncharacterized protein</fullName>
    </submittedName>
</protein>
<organism evidence="1 2">
    <name type="scientific">Trichinella zimbabwensis</name>
    <dbReference type="NCBI Taxonomy" id="268475"/>
    <lineage>
        <taxon>Eukaryota</taxon>
        <taxon>Metazoa</taxon>
        <taxon>Ecdysozoa</taxon>
        <taxon>Nematoda</taxon>
        <taxon>Enoplea</taxon>
        <taxon>Dorylaimia</taxon>
        <taxon>Trichinellida</taxon>
        <taxon>Trichinellidae</taxon>
        <taxon>Trichinella</taxon>
    </lineage>
</organism>
<keyword evidence="2" id="KW-1185">Reference proteome</keyword>
<gene>
    <name evidence="1" type="ORF">T11_325</name>
</gene>
<name>A0A0V1F5C9_9BILA</name>
<reference evidence="1 2" key="1">
    <citation type="submission" date="2015-01" db="EMBL/GenBank/DDBJ databases">
        <title>Evolution of Trichinella species and genotypes.</title>
        <authorList>
            <person name="Korhonen P.K."/>
            <person name="Edoardo P."/>
            <person name="Giuseppe L.R."/>
            <person name="Gasser R.B."/>
        </authorList>
    </citation>
    <scope>NUCLEOTIDE SEQUENCE [LARGE SCALE GENOMIC DNA]</scope>
    <source>
        <strain evidence="1">ISS1029</strain>
    </source>
</reference>
<accession>A0A0V1F5C9</accession>
<dbReference type="AlphaFoldDB" id="A0A0V1F5C9"/>
<sequence length="45" mass="5032">MAAPRTLVPNFDLSLYGNKLIADYVNTVLLQTVTKQPGSKQCRYC</sequence>
<proteinExistence type="predicted"/>
<comment type="caution">
    <text evidence="1">The sequence shown here is derived from an EMBL/GenBank/DDBJ whole genome shotgun (WGS) entry which is preliminary data.</text>
</comment>
<evidence type="ECO:0000313" key="1">
    <source>
        <dbReference type="EMBL" id="KRY81402.1"/>
    </source>
</evidence>
<dbReference type="EMBL" id="JYDP01006491">
    <property type="protein sequence ID" value="KRY81402.1"/>
    <property type="molecule type" value="Genomic_DNA"/>
</dbReference>
<evidence type="ECO:0000313" key="2">
    <source>
        <dbReference type="Proteomes" id="UP000055024"/>
    </source>
</evidence>